<feature type="domain" description="DUF2421" evidence="7">
    <location>
        <begin position="896"/>
        <end position="1121"/>
    </location>
</feature>
<comment type="subcellular location">
    <subcellularLocation>
        <location evidence="1">Membrane</location>
        <topology evidence="1">Multi-pass membrane protein</topology>
    </subcellularLocation>
</comment>
<feature type="region of interest" description="Disordered" evidence="5">
    <location>
        <begin position="1"/>
        <end position="79"/>
    </location>
</feature>
<dbReference type="STRING" id="1116229.S3CRD5"/>
<evidence type="ECO:0008006" key="12">
    <source>
        <dbReference type="Google" id="ProtNLM"/>
    </source>
</evidence>
<feature type="transmembrane region" description="Helical" evidence="6">
    <location>
        <begin position="259"/>
        <end position="278"/>
    </location>
</feature>
<feature type="domain" description="Integral membrane bound transporter" evidence="9">
    <location>
        <begin position="763"/>
        <end position="886"/>
    </location>
</feature>
<gene>
    <name evidence="10" type="ORF">GLAREA_00190</name>
</gene>
<feature type="transmembrane region" description="Helical" evidence="6">
    <location>
        <begin position="817"/>
        <end position="835"/>
    </location>
</feature>
<dbReference type="GeneID" id="19459250"/>
<evidence type="ECO:0000256" key="6">
    <source>
        <dbReference type="SAM" id="Phobius"/>
    </source>
</evidence>
<dbReference type="InterPro" id="IPR052430">
    <property type="entry name" value="IVT-Associated"/>
</dbReference>
<dbReference type="EMBL" id="KE145367">
    <property type="protein sequence ID" value="EPE29032.1"/>
    <property type="molecule type" value="Genomic_DNA"/>
</dbReference>
<dbReference type="RefSeq" id="XP_008083141.1">
    <property type="nucleotide sequence ID" value="XM_008084950.1"/>
</dbReference>
<accession>S3CRD5</accession>
<dbReference type="InterPro" id="IPR049453">
    <property type="entry name" value="Memb_transporter_dom"/>
</dbReference>
<feature type="transmembrane region" description="Helical" evidence="6">
    <location>
        <begin position="346"/>
        <end position="365"/>
    </location>
</feature>
<name>S3CRD5_GLAL2</name>
<evidence type="ECO:0000259" key="9">
    <source>
        <dbReference type="Pfam" id="PF13515"/>
    </source>
</evidence>
<dbReference type="PRINTS" id="PR02047">
    <property type="entry name" value="BREFELDNASP4"/>
</dbReference>
<evidence type="ECO:0000313" key="11">
    <source>
        <dbReference type="Proteomes" id="UP000016922"/>
    </source>
</evidence>
<evidence type="ECO:0000256" key="2">
    <source>
        <dbReference type="ARBA" id="ARBA00022692"/>
    </source>
</evidence>
<organism evidence="10 11">
    <name type="scientific">Glarea lozoyensis (strain ATCC 20868 / MF5171)</name>
    <dbReference type="NCBI Taxonomy" id="1116229"/>
    <lineage>
        <taxon>Eukaryota</taxon>
        <taxon>Fungi</taxon>
        <taxon>Dikarya</taxon>
        <taxon>Ascomycota</taxon>
        <taxon>Pezizomycotina</taxon>
        <taxon>Leotiomycetes</taxon>
        <taxon>Helotiales</taxon>
        <taxon>Helotiaceae</taxon>
        <taxon>Glarea</taxon>
    </lineage>
</organism>
<feature type="compositionally biased region" description="Low complexity" evidence="5">
    <location>
        <begin position="37"/>
        <end position="49"/>
    </location>
</feature>
<feature type="transmembrane region" description="Helical" evidence="6">
    <location>
        <begin position="791"/>
        <end position="811"/>
    </location>
</feature>
<dbReference type="InterPro" id="IPR018820">
    <property type="entry name" value="BRE4-related_DUF2421"/>
</dbReference>
<keyword evidence="3 6" id="KW-1133">Transmembrane helix</keyword>
<evidence type="ECO:0000256" key="3">
    <source>
        <dbReference type="ARBA" id="ARBA00022989"/>
    </source>
</evidence>
<sequence length="1138" mass="127489">MESPDHNIADKVTPQLLHPPSIRPAEGNEPSHNATTSSNLSPNASGSSSRVHRRRFSRSGRQEAKHIRLQALDPGTKSSASSIYYGSFNNHARRSKSSLGSRGGSVPPSPRDAPRASMSHSHLESLLQNLELDLDTYGVDELRDGFFDASFTKPPKFNRKELRENVQDTLPDTFKETNPLSPTLLLRQQWLQLRALVKEVSVTRAGIKLTKSFLGFFVAYILCLVPVIMNWLGRYSYIMVLSAIIVHPGRTVGAQIDGAILTTVGTAGGLGWGAFALWISDSSATARKGYGGILAAFLVIFMGSIAALRSYYVRIYQLVLCAGIAVIYTCLADTSESVNWGKLFDYGIPWLFGQAISLIVCCTVFPDAGARPLAVSLHSALGVMQDGLVLPHPDDVTIRRQLALTFVNLSQAHRDLTLDISITRFPPSDVIALRNLMQGVIRSLLSLKMQTALFDSKEEPVEVKMNGRGHEQLPSSRAGDSVIDIDGAKRPSIARTTTGERAVLLVTSRLSQPTMDLLSCMRKSFKRCDAVLMDMSGYRRYIGPDKETSSDIIGILTKLRKVMIKYDEEEDSLMENPALPPTYSDHPEVVELFLFVHPVRQAARTVEALLVKVMEMQQRRRGWRIYLPSYPLKKGLQRTNAQVRHDRGGVTAGFYFRSQTQLAKSMRGMANIYKPLPHLNGPQKEEDPEPQAMARSETMGKYEEEEDVAMDRNSQISKKQRFRYRVWLVLHRLQGFETRFALKVIIMTSLLAVPAWLPQSRGWWNKYESWWCVAMVWIMSHPRVGGNVQDVLTRALCAVLGAVWGGFAYAARNGNPYVMAVFAAIYMIPMMYRFTQSSHPRSGIVGCVSFIVVSLAAKAEENHESTVMIAWTRGVAFVIGVVTAVTVSSILWPFVARHELRKALSAMMIYSSIIYRGVVARYVYYEKGNEPGEEDIKRSEMLEGRLREGFVRIRQLMALTRHEIRLRGPFDPLPYSALIDASERFFEYLVSVRQSSLFFHPHYITHTEAAADALLSFRRDAVAAILMNLYVLAGALRGGRKVPRYLPSAALARKRLLDKMAELEASQAQTRELERISSGQSAGEDRRWSQIYSYSYSQSLTGCVRELEQLVVWTKEVVGEQGFDPVSDLEYEGHMVET</sequence>
<feature type="region of interest" description="Disordered" evidence="5">
    <location>
        <begin position="93"/>
        <end position="122"/>
    </location>
</feature>
<feature type="transmembrane region" description="Helical" evidence="6">
    <location>
        <begin position="213"/>
        <end position="229"/>
    </location>
</feature>
<feature type="domain" description="Putative ER transporter 6TM N-terminal" evidence="8">
    <location>
        <begin position="210"/>
        <end position="280"/>
    </location>
</feature>
<feature type="transmembrane region" description="Helical" evidence="6">
    <location>
        <begin position="871"/>
        <end position="895"/>
    </location>
</feature>
<dbReference type="OMA" id="FWGWAAN"/>
<dbReference type="Pfam" id="PF13515">
    <property type="entry name" value="FUSC_2"/>
    <property type="match status" value="1"/>
</dbReference>
<dbReference type="Pfam" id="PF10334">
    <property type="entry name" value="BRE4"/>
    <property type="match status" value="1"/>
</dbReference>
<dbReference type="HOGENOM" id="CLU_004486_0_0_1"/>
<keyword evidence="11" id="KW-1185">Reference proteome</keyword>
<evidence type="ECO:0000256" key="4">
    <source>
        <dbReference type="ARBA" id="ARBA00023136"/>
    </source>
</evidence>
<evidence type="ECO:0000256" key="5">
    <source>
        <dbReference type="SAM" id="MobiDB-lite"/>
    </source>
</evidence>
<feature type="transmembrane region" description="Helical" evidence="6">
    <location>
        <begin position="290"/>
        <end position="308"/>
    </location>
</feature>
<keyword evidence="4 6" id="KW-0472">Membrane</keyword>
<feature type="transmembrane region" description="Helical" evidence="6">
    <location>
        <begin position="740"/>
        <end position="757"/>
    </location>
</feature>
<dbReference type="Proteomes" id="UP000016922">
    <property type="component" value="Unassembled WGS sequence"/>
</dbReference>
<dbReference type="Pfam" id="PF10337">
    <property type="entry name" value="ArAE_2_N"/>
    <property type="match status" value="1"/>
</dbReference>
<dbReference type="AlphaFoldDB" id="S3CRD5"/>
<feature type="transmembrane region" description="Helical" evidence="6">
    <location>
        <begin position="315"/>
        <end position="334"/>
    </location>
</feature>
<evidence type="ECO:0000259" key="8">
    <source>
        <dbReference type="Pfam" id="PF10337"/>
    </source>
</evidence>
<feature type="transmembrane region" description="Helical" evidence="6">
    <location>
        <begin position="907"/>
        <end position="925"/>
    </location>
</feature>
<evidence type="ECO:0000256" key="1">
    <source>
        <dbReference type="ARBA" id="ARBA00004141"/>
    </source>
</evidence>
<dbReference type="PANTHER" id="PTHR47804">
    <property type="entry name" value="60S RIBOSOMAL PROTEIN L19"/>
    <property type="match status" value="1"/>
</dbReference>
<proteinExistence type="predicted"/>
<evidence type="ECO:0000313" key="10">
    <source>
        <dbReference type="EMBL" id="EPE29032.1"/>
    </source>
</evidence>
<feature type="region of interest" description="Disordered" evidence="5">
    <location>
        <begin position="677"/>
        <end position="698"/>
    </location>
</feature>
<protein>
    <recommendedName>
        <fullName evidence="12">ER transporter 6TM N-terminal domain-containing protein</fullName>
    </recommendedName>
</protein>
<dbReference type="GO" id="GO:0016020">
    <property type="term" value="C:membrane"/>
    <property type="evidence" value="ECO:0007669"/>
    <property type="project" value="UniProtKB-SubCell"/>
</dbReference>
<dbReference type="InterPro" id="IPR023244">
    <property type="entry name" value="Brefeldin_A-sensitivity_4"/>
</dbReference>
<evidence type="ECO:0000259" key="7">
    <source>
        <dbReference type="Pfam" id="PF10334"/>
    </source>
</evidence>
<keyword evidence="2 6" id="KW-0812">Transmembrane</keyword>
<reference evidence="10 11" key="1">
    <citation type="journal article" date="2013" name="BMC Genomics">
        <title>Genomics-driven discovery of the pneumocandin biosynthetic gene cluster in the fungus Glarea lozoyensis.</title>
        <authorList>
            <person name="Chen L."/>
            <person name="Yue Q."/>
            <person name="Zhang X."/>
            <person name="Xiang M."/>
            <person name="Wang C."/>
            <person name="Li S."/>
            <person name="Che Y."/>
            <person name="Ortiz-Lopez F.J."/>
            <person name="Bills G.F."/>
            <person name="Liu X."/>
            <person name="An Z."/>
        </authorList>
    </citation>
    <scope>NUCLEOTIDE SEQUENCE [LARGE SCALE GENOMIC DNA]</scope>
    <source>
        <strain evidence="11">ATCC 20868 / MF5171</strain>
    </source>
</reference>
<dbReference type="eggNOG" id="KOG4711">
    <property type="taxonomic scope" value="Eukaryota"/>
</dbReference>
<dbReference type="OrthoDB" id="1924968at2759"/>
<dbReference type="PANTHER" id="PTHR47804:SF3">
    <property type="entry name" value="PROTEIN BRE4"/>
    <property type="match status" value="1"/>
</dbReference>
<dbReference type="InterPro" id="IPR018823">
    <property type="entry name" value="ArAE_2_N"/>
</dbReference>
<dbReference type="KEGG" id="glz:GLAREA_00190"/>